<dbReference type="InterPro" id="IPR006439">
    <property type="entry name" value="HAD-SF_hydro_IA"/>
</dbReference>
<dbReference type="EMBL" id="LYXA01000001">
    <property type="protein sequence ID" value="OBU75069.1"/>
    <property type="molecule type" value="Genomic_DNA"/>
</dbReference>
<dbReference type="Gene3D" id="1.10.150.240">
    <property type="entry name" value="Putative phosphatase, domain 2"/>
    <property type="match status" value="1"/>
</dbReference>
<name>A0A853M8M9_9CYAN</name>
<dbReference type="GO" id="GO:0005829">
    <property type="term" value="C:cytosol"/>
    <property type="evidence" value="ECO:0007669"/>
    <property type="project" value="TreeGrafter"/>
</dbReference>
<dbReference type="AlphaFoldDB" id="A0A853M8M9"/>
<dbReference type="InterPro" id="IPR023214">
    <property type="entry name" value="HAD_sf"/>
</dbReference>
<dbReference type="InterPro" id="IPR050155">
    <property type="entry name" value="HAD-like_hydrolase_sf"/>
</dbReference>
<evidence type="ECO:0000313" key="1">
    <source>
        <dbReference type="EMBL" id="OBU75069.1"/>
    </source>
</evidence>
<evidence type="ECO:0000313" key="2">
    <source>
        <dbReference type="Proteomes" id="UP000093903"/>
    </source>
</evidence>
<sequence>MTQKVIIFDFDGTIADTLDALVTIANRLAREFGYMQISAKELKLLRNLTARQIIKYSGVSLFKIPFLVKRVKGELKNKIKDLQPIPEIPEALRELSNQGYKLGIITSNAQENVHEFLKCHQLDNLFEFVHSGVTIFGKNTIMSNVIKQRQIKPQTVIYVGDETRDIEAAKKANVQVIAVTWGFNSPEALARENPDFLIDHPRELLEAINHSFTEPSPN</sequence>
<reference evidence="1 2" key="1">
    <citation type="submission" date="2016-05" db="EMBL/GenBank/DDBJ databases">
        <title>First complete genome of the cyanobacterium Cylindrospermopsis raciborskii CS505, containing a circular chromosome and a single extrachromosomal element.</title>
        <authorList>
            <person name="Fuentes J."/>
            <person name="Tamames J."/>
            <person name="Allen E."/>
            <person name="Plominski A."/>
            <person name="Vasquez M."/>
        </authorList>
    </citation>
    <scope>NUCLEOTIDE SEQUENCE [LARGE SCALE GENOMIC DNA]</scope>
    <source>
        <strain evidence="1 2">CS505</strain>
    </source>
</reference>
<dbReference type="SFLD" id="SFLDS00003">
    <property type="entry name" value="Haloacid_Dehalogenase"/>
    <property type="match status" value="1"/>
</dbReference>
<proteinExistence type="predicted"/>
<dbReference type="InterPro" id="IPR036412">
    <property type="entry name" value="HAD-like_sf"/>
</dbReference>
<dbReference type="PANTHER" id="PTHR43434">
    <property type="entry name" value="PHOSPHOGLYCOLATE PHOSPHATASE"/>
    <property type="match status" value="1"/>
</dbReference>
<dbReference type="GO" id="GO:0006281">
    <property type="term" value="P:DNA repair"/>
    <property type="evidence" value="ECO:0007669"/>
    <property type="project" value="TreeGrafter"/>
</dbReference>
<dbReference type="Gene3D" id="3.40.50.1000">
    <property type="entry name" value="HAD superfamily/HAD-like"/>
    <property type="match status" value="1"/>
</dbReference>
<dbReference type="SUPFAM" id="SSF56784">
    <property type="entry name" value="HAD-like"/>
    <property type="match status" value="1"/>
</dbReference>
<dbReference type="NCBIfam" id="TIGR01549">
    <property type="entry name" value="HAD-SF-IA-v1"/>
    <property type="match status" value="1"/>
</dbReference>
<dbReference type="Pfam" id="PF13419">
    <property type="entry name" value="HAD_2"/>
    <property type="match status" value="1"/>
</dbReference>
<protein>
    <submittedName>
        <fullName evidence="1">Carotenoid oxygenase</fullName>
    </submittedName>
</protein>
<dbReference type="SFLD" id="SFLDG01129">
    <property type="entry name" value="C1.5:_HAD__Beta-PGM__Phosphata"/>
    <property type="match status" value="1"/>
</dbReference>
<dbReference type="InterPro" id="IPR041492">
    <property type="entry name" value="HAD_2"/>
</dbReference>
<dbReference type="RefSeq" id="WP_006276081.1">
    <property type="nucleotide sequence ID" value="NZ_ACYA01000008.1"/>
</dbReference>
<dbReference type="InterPro" id="IPR023198">
    <property type="entry name" value="PGP-like_dom2"/>
</dbReference>
<dbReference type="Proteomes" id="UP000093903">
    <property type="component" value="Unassembled WGS sequence"/>
</dbReference>
<gene>
    <name evidence="1" type="ORF">A9P98_01170</name>
</gene>
<accession>A0A853M8M9</accession>
<dbReference type="PANTHER" id="PTHR43434:SF13">
    <property type="entry name" value="PHOSPHOGLYCOLATE PHOSPHATASE"/>
    <property type="match status" value="1"/>
</dbReference>
<dbReference type="GO" id="GO:0008967">
    <property type="term" value="F:phosphoglycolate phosphatase activity"/>
    <property type="evidence" value="ECO:0007669"/>
    <property type="project" value="TreeGrafter"/>
</dbReference>
<organism evidence="1 2">
    <name type="scientific">Cylindrospermopsis raciborskii CS-505</name>
    <dbReference type="NCBI Taxonomy" id="533240"/>
    <lineage>
        <taxon>Bacteria</taxon>
        <taxon>Bacillati</taxon>
        <taxon>Cyanobacteriota</taxon>
        <taxon>Cyanophyceae</taxon>
        <taxon>Nostocales</taxon>
        <taxon>Aphanizomenonaceae</taxon>
        <taxon>Cylindrospermopsis</taxon>
    </lineage>
</organism>
<comment type="caution">
    <text evidence="1">The sequence shown here is derived from an EMBL/GenBank/DDBJ whole genome shotgun (WGS) entry which is preliminary data.</text>
</comment>